<evidence type="ECO:0000256" key="7">
    <source>
        <dbReference type="ARBA" id="ARBA00022723"/>
    </source>
</evidence>
<dbReference type="GO" id="GO:0006782">
    <property type="term" value="P:protoporphyrinogen IX biosynthetic process"/>
    <property type="evidence" value="ECO:0007669"/>
    <property type="project" value="UniProtKB-UniPathway"/>
</dbReference>
<proteinExistence type="inferred from homology"/>
<feature type="active site" description="Schiff-base intermediate with substrate" evidence="14">
    <location>
        <position position="201"/>
    </location>
</feature>
<dbReference type="InterPro" id="IPR001731">
    <property type="entry name" value="ALAD"/>
</dbReference>
<keyword evidence="20" id="KW-1185">Reference proteome</keyword>
<dbReference type="PANTHER" id="PTHR11458:SF0">
    <property type="entry name" value="DELTA-AMINOLEVULINIC ACID DEHYDRATASE"/>
    <property type="match status" value="1"/>
</dbReference>
<dbReference type="SUPFAM" id="SSF51569">
    <property type="entry name" value="Aldolase"/>
    <property type="match status" value="1"/>
</dbReference>
<evidence type="ECO:0000256" key="10">
    <source>
        <dbReference type="ARBA" id="ARBA00023239"/>
    </source>
</evidence>
<dbReference type="EC" id="4.2.1.24" evidence="5 17"/>
<evidence type="ECO:0000256" key="14">
    <source>
        <dbReference type="PIRSR" id="PIRSR001415-1"/>
    </source>
</evidence>
<comment type="cofactor">
    <cofactor evidence="1">
        <name>Zn(2+)</name>
        <dbReference type="ChEBI" id="CHEBI:29105"/>
    </cofactor>
</comment>
<evidence type="ECO:0000313" key="19">
    <source>
        <dbReference type="EMBL" id="TIA92506.1"/>
    </source>
</evidence>
<gene>
    <name evidence="19" type="ORF">E3P99_00549</name>
</gene>
<dbReference type="InterPro" id="IPR030656">
    <property type="entry name" value="ALAD_AS"/>
</dbReference>
<evidence type="ECO:0000256" key="17">
    <source>
        <dbReference type="RuleBase" id="RU000515"/>
    </source>
</evidence>
<dbReference type="SMART" id="SM01004">
    <property type="entry name" value="ALAD"/>
    <property type="match status" value="1"/>
</dbReference>
<protein>
    <recommendedName>
        <fullName evidence="6 17">Delta-aminolevulinic acid dehydratase</fullName>
        <ecNumber evidence="5 17">4.2.1.24</ecNumber>
    </recommendedName>
</protein>
<dbReference type="GO" id="GO:0004655">
    <property type="term" value="F:porphobilinogen synthase activity"/>
    <property type="evidence" value="ECO:0007669"/>
    <property type="project" value="UniProtKB-EC"/>
</dbReference>
<dbReference type="NCBIfam" id="NF006762">
    <property type="entry name" value="PRK09283.1"/>
    <property type="match status" value="1"/>
</dbReference>
<comment type="subunit">
    <text evidence="4 17">Homooctamer.</text>
</comment>
<dbReference type="Pfam" id="PF00490">
    <property type="entry name" value="ALAD"/>
    <property type="match status" value="1"/>
</dbReference>
<evidence type="ECO:0000256" key="15">
    <source>
        <dbReference type="PIRSR" id="PIRSR001415-2"/>
    </source>
</evidence>
<feature type="active site" description="Schiff-base intermediate with substrate" evidence="14">
    <location>
        <position position="254"/>
    </location>
</feature>
<dbReference type="FunFam" id="3.20.20.70:FF:000048">
    <property type="entry name" value="Delta-aminolevulinic acid dehydratase"/>
    <property type="match status" value="1"/>
</dbReference>
<evidence type="ECO:0000256" key="1">
    <source>
        <dbReference type="ARBA" id="ARBA00001947"/>
    </source>
</evidence>
<dbReference type="GO" id="GO:0008270">
    <property type="term" value="F:zinc ion binding"/>
    <property type="evidence" value="ECO:0007669"/>
    <property type="project" value="TreeGrafter"/>
</dbReference>
<comment type="similarity">
    <text evidence="3 18">Belongs to the ALAD family.</text>
</comment>
<evidence type="ECO:0000256" key="9">
    <source>
        <dbReference type="ARBA" id="ARBA00023133"/>
    </source>
</evidence>
<evidence type="ECO:0000256" key="3">
    <source>
        <dbReference type="ARBA" id="ARBA00008055"/>
    </source>
</evidence>
<feature type="binding site" evidence="15">
    <location>
        <position position="223"/>
    </location>
    <ligand>
        <name>5-aminolevulinate</name>
        <dbReference type="ChEBI" id="CHEBI:356416"/>
        <label>1</label>
    </ligand>
</feature>
<evidence type="ECO:0000256" key="2">
    <source>
        <dbReference type="ARBA" id="ARBA00004694"/>
    </source>
</evidence>
<feature type="binding site" evidence="16">
    <location>
        <position position="124"/>
    </location>
    <ligand>
        <name>Zn(2+)</name>
        <dbReference type="ChEBI" id="CHEBI:29105"/>
        <note>catalytic</note>
    </ligand>
</feature>
<dbReference type="InterPro" id="IPR013785">
    <property type="entry name" value="Aldolase_TIM"/>
</dbReference>
<keyword evidence="9" id="KW-0350">Heme biosynthesis</keyword>
<comment type="pathway">
    <text evidence="2">Porphyrin-containing compound metabolism; protoporphyrin-IX biosynthesis; coproporphyrinogen-III from 5-aminolevulinate: step 1/4.</text>
</comment>
<feature type="binding site" evidence="15">
    <location>
        <position position="211"/>
    </location>
    <ligand>
        <name>5-aminolevulinate</name>
        <dbReference type="ChEBI" id="CHEBI:356416"/>
        <label>1</label>
    </ligand>
</feature>
<dbReference type="UniPathway" id="UPA00251">
    <property type="reaction ID" value="UER00318"/>
</dbReference>
<keyword evidence="8 16" id="KW-0862">Zinc</keyword>
<accession>A0A4T0FZJ7</accession>
<dbReference type="Gene3D" id="3.20.20.70">
    <property type="entry name" value="Aldolase class I"/>
    <property type="match status" value="1"/>
</dbReference>
<evidence type="ECO:0000256" key="18">
    <source>
        <dbReference type="RuleBase" id="RU004161"/>
    </source>
</evidence>
<keyword evidence="7 16" id="KW-0479">Metal-binding</keyword>
<evidence type="ECO:0000256" key="4">
    <source>
        <dbReference type="ARBA" id="ARBA00011823"/>
    </source>
</evidence>
<evidence type="ECO:0000256" key="12">
    <source>
        <dbReference type="ARBA" id="ARBA00025628"/>
    </source>
</evidence>
<organism evidence="19 20">
    <name type="scientific">Wallemia hederae</name>
    <dbReference type="NCBI Taxonomy" id="1540922"/>
    <lineage>
        <taxon>Eukaryota</taxon>
        <taxon>Fungi</taxon>
        <taxon>Dikarya</taxon>
        <taxon>Basidiomycota</taxon>
        <taxon>Wallemiomycotina</taxon>
        <taxon>Wallemiomycetes</taxon>
        <taxon>Wallemiales</taxon>
        <taxon>Wallemiaceae</taxon>
        <taxon>Wallemia</taxon>
    </lineage>
</organism>
<evidence type="ECO:0000256" key="13">
    <source>
        <dbReference type="ARBA" id="ARBA00047651"/>
    </source>
</evidence>
<evidence type="ECO:0000256" key="8">
    <source>
        <dbReference type="ARBA" id="ARBA00022833"/>
    </source>
</evidence>
<comment type="function">
    <text evidence="12">Catalyzes an early step in the biosynthesis of tetrapyrroles. Binds two molecules of 5-aminolevulinate per subunit, each at a distinct site, and catalyzes their condensation to form porphobilinogen.</text>
</comment>
<evidence type="ECO:0000256" key="11">
    <source>
        <dbReference type="ARBA" id="ARBA00023244"/>
    </source>
</evidence>
<dbReference type="PIRSF" id="PIRSF001415">
    <property type="entry name" value="Porphbilin_synth"/>
    <property type="match status" value="1"/>
</dbReference>
<dbReference type="GO" id="GO:0005829">
    <property type="term" value="C:cytosol"/>
    <property type="evidence" value="ECO:0007669"/>
    <property type="project" value="TreeGrafter"/>
</dbReference>
<name>A0A4T0FZJ7_9BASI</name>
<dbReference type="EMBL" id="SPNW01000006">
    <property type="protein sequence ID" value="TIA92506.1"/>
    <property type="molecule type" value="Genomic_DNA"/>
</dbReference>
<evidence type="ECO:0000256" key="16">
    <source>
        <dbReference type="PIRSR" id="PIRSR001415-3"/>
    </source>
</evidence>
<evidence type="ECO:0000256" key="5">
    <source>
        <dbReference type="ARBA" id="ARBA00012053"/>
    </source>
</evidence>
<dbReference type="OrthoDB" id="1530at2759"/>
<feature type="binding site" evidence="16">
    <location>
        <position position="126"/>
    </location>
    <ligand>
        <name>Zn(2+)</name>
        <dbReference type="ChEBI" id="CHEBI:29105"/>
        <note>catalytic</note>
    </ligand>
</feature>
<dbReference type="Proteomes" id="UP000310189">
    <property type="component" value="Unassembled WGS sequence"/>
</dbReference>
<dbReference type="PANTHER" id="PTHR11458">
    <property type="entry name" value="DELTA-AMINOLEVULINIC ACID DEHYDRATASE"/>
    <property type="match status" value="1"/>
</dbReference>
<feature type="binding site" evidence="16">
    <location>
        <position position="134"/>
    </location>
    <ligand>
        <name>Zn(2+)</name>
        <dbReference type="ChEBI" id="CHEBI:29105"/>
        <note>catalytic</note>
    </ligand>
</feature>
<evidence type="ECO:0000256" key="6">
    <source>
        <dbReference type="ARBA" id="ARBA00020771"/>
    </source>
</evidence>
<dbReference type="AlphaFoldDB" id="A0A4T0FZJ7"/>
<keyword evidence="10 17" id="KW-0456">Lyase</keyword>
<dbReference type="PROSITE" id="PS00169">
    <property type="entry name" value="D_ALA_DEHYDRATASE"/>
    <property type="match status" value="1"/>
</dbReference>
<keyword evidence="11 17" id="KW-0627">Porphyrin biosynthesis</keyword>
<comment type="caution">
    <text evidence="19">The sequence shown here is derived from an EMBL/GenBank/DDBJ whole genome shotgun (WGS) entry which is preliminary data.</text>
</comment>
<comment type="catalytic activity">
    <reaction evidence="13 17">
        <text>2 5-aminolevulinate = porphobilinogen + 2 H2O + H(+)</text>
        <dbReference type="Rhea" id="RHEA:24064"/>
        <dbReference type="ChEBI" id="CHEBI:15377"/>
        <dbReference type="ChEBI" id="CHEBI:15378"/>
        <dbReference type="ChEBI" id="CHEBI:58126"/>
        <dbReference type="ChEBI" id="CHEBI:356416"/>
        <dbReference type="EC" id="4.2.1.24"/>
    </reaction>
</comment>
<feature type="binding site" evidence="15">
    <location>
        <position position="281"/>
    </location>
    <ligand>
        <name>5-aminolevulinate</name>
        <dbReference type="ChEBI" id="CHEBI:356416"/>
        <label>2</label>
    </ligand>
</feature>
<sequence length="329" mass="36531">MEISSCLQGGYHKPLSRQWHFRNGGKSLDKSMFMYPIFITDDADASDEISSLPNQRRWGVNRLQEFIGPLIRKGLRSVILFGVPFKMNKDYRGSPADDIQTPVIQAIQKLKSLFPELYIACDVCLCEYTDHGHCGLLRDDGSLYSHESAQRVGDVALAYAKAGADCVAPSDMMDGRIAQIKRRLIDNGYGNRVMLMAYSAKFSTSLYGPFREAAGSAPSFGDRKCYQLPPHARGLARRAVQRDLNEGADCVMVKPSLPYLDVISDTATLAADYPVACYVVSGEFAMMHAGAKAGIYDLKAIAFETHESFLRAGANIFLTYFTPEFLDWL</sequence>
<dbReference type="PRINTS" id="PR00144">
    <property type="entry name" value="DALDHYDRTASE"/>
</dbReference>
<reference evidence="19 20" key="1">
    <citation type="submission" date="2019-03" db="EMBL/GenBank/DDBJ databases">
        <title>Sequencing 23 genomes of Wallemia ichthyophaga.</title>
        <authorList>
            <person name="Gostincar C."/>
        </authorList>
    </citation>
    <scope>NUCLEOTIDE SEQUENCE [LARGE SCALE GENOMIC DNA]</scope>
    <source>
        <strain evidence="19 20">EXF-5753</strain>
    </source>
</reference>
<feature type="binding site" evidence="15">
    <location>
        <position position="320"/>
    </location>
    <ligand>
        <name>5-aminolevulinate</name>
        <dbReference type="ChEBI" id="CHEBI:356416"/>
        <label>2</label>
    </ligand>
</feature>
<evidence type="ECO:0000313" key="20">
    <source>
        <dbReference type="Proteomes" id="UP000310189"/>
    </source>
</evidence>